<dbReference type="SUPFAM" id="SSF50129">
    <property type="entry name" value="GroES-like"/>
    <property type="match status" value="1"/>
</dbReference>
<dbReference type="InterPro" id="IPR013149">
    <property type="entry name" value="ADH-like_C"/>
</dbReference>
<dbReference type="PANTHER" id="PTHR43677">
    <property type="entry name" value="SHORT-CHAIN DEHYDROGENASE/REDUCTASE"/>
    <property type="match status" value="1"/>
</dbReference>
<dbReference type="InterPro" id="IPR036291">
    <property type="entry name" value="NAD(P)-bd_dom_sf"/>
</dbReference>
<accession>A0A652YVI4</accession>
<name>A0A652YVI4_NOCGL</name>
<dbReference type="Pfam" id="PF00107">
    <property type="entry name" value="ADH_zinc_N"/>
    <property type="match status" value="1"/>
</dbReference>
<evidence type="ECO:0000313" key="2">
    <source>
        <dbReference type="EMBL" id="TYQ06944.1"/>
    </source>
</evidence>
<dbReference type="Gene3D" id="3.90.180.10">
    <property type="entry name" value="Medium-chain alcohol dehydrogenases, catalytic domain"/>
    <property type="match status" value="1"/>
</dbReference>
<dbReference type="InterPro" id="IPR051397">
    <property type="entry name" value="Zn-ADH-like_protein"/>
</dbReference>
<proteinExistence type="predicted"/>
<organism evidence="2">
    <name type="scientific">Nocardia globerula</name>
    <dbReference type="NCBI Taxonomy" id="1818"/>
    <lineage>
        <taxon>Bacteria</taxon>
        <taxon>Bacillati</taxon>
        <taxon>Actinomycetota</taxon>
        <taxon>Actinomycetes</taxon>
        <taxon>Mycobacteriales</taxon>
        <taxon>Nocardiaceae</taxon>
        <taxon>Nocardia</taxon>
    </lineage>
</organism>
<dbReference type="GO" id="GO:0016491">
    <property type="term" value="F:oxidoreductase activity"/>
    <property type="evidence" value="ECO:0007669"/>
    <property type="project" value="InterPro"/>
</dbReference>
<reference evidence="2" key="1">
    <citation type="submission" date="2019-07" db="EMBL/GenBank/DDBJ databases">
        <title>Genomic Encyclopedia of Type Strains, Phase IV (KMG-IV): sequencing the most valuable type-strain genomes for metagenomic binning, comparative biology and taxonomic classification.</title>
        <authorList>
            <person name="Goeker M."/>
        </authorList>
    </citation>
    <scope>NUCLEOTIDE SEQUENCE</scope>
    <source>
        <strain evidence="2">DSM 44596</strain>
    </source>
</reference>
<protein>
    <submittedName>
        <fullName evidence="2">NADPH:quinone reductase-like Zn-dependent oxidoreductase</fullName>
    </submittedName>
</protein>
<dbReference type="Pfam" id="PF08240">
    <property type="entry name" value="ADH_N"/>
    <property type="match status" value="1"/>
</dbReference>
<dbReference type="PANTHER" id="PTHR43677:SF4">
    <property type="entry name" value="QUINONE OXIDOREDUCTASE-LIKE PROTEIN 2"/>
    <property type="match status" value="1"/>
</dbReference>
<dbReference type="CDD" id="cd08241">
    <property type="entry name" value="QOR1"/>
    <property type="match status" value="1"/>
</dbReference>
<evidence type="ECO:0000259" key="1">
    <source>
        <dbReference type="SMART" id="SM00829"/>
    </source>
</evidence>
<dbReference type="SUPFAM" id="SSF51735">
    <property type="entry name" value="NAD(P)-binding Rossmann-fold domains"/>
    <property type="match status" value="1"/>
</dbReference>
<dbReference type="EMBL" id="VNIQ01000002">
    <property type="protein sequence ID" value="TYQ06944.1"/>
    <property type="molecule type" value="Genomic_DNA"/>
</dbReference>
<dbReference type="Gene3D" id="3.40.50.720">
    <property type="entry name" value="NAD(P)-binding Rossmann-like Domain"/>
    <property type="match status" value="1"/>
</dbReference>
<dbReference type="AlphaFoldDB" id="A0A652YVI4"/>
<dbReference type="InterPro" id="IPR013154">
    <property type="entry name" value="ADH-like_N"/>
</dbReference>
<feature type="domain" description="Enoyl reductase (ER)" evidence="1">
    <location>
        <begin position="11"/>
        <end position="319"/>
    </location>
</feature>
<sequence>MHAVQLAELIGPEGLRSVDIAEPTDPTRVVVDLHAAGVCFPDLLQTTGSYQMARDLPCVLGLEGAGVVRSVPAGSDLSPGDRVAVLSTEDGSWQRTVVVKPSSVFPLPDSVSLTAGSGFLVNYLTVHFALDERARYRAGETVLVHGAAGGVGIAALHVAAALGLETIAVVSTPEKAALAAESGASHVVLVDGWKDQVREITNGRGVDIILDPVGGDRFTDSLRSLAPNGRLIVLGFTGGEIPTVKVNRLLLNNISVMGAGWGEYLRTDPGYLARQWNVLYPLLESGVLRVPEPTLYPSDRAVDALTSLKDRSAVGKVALSFE</sequence>
<dbReference type="InterPro" id="IPR011032">
    <property type="entry name" value="GroES-like_sf"/>
</dbReference>
<comment type="caution">
    <text evidence="2">The sequence shown here is derived from an EMBL/GenBank/DDBJ whole genome shotgun (WGS) entry which is preliminary data.</text>
</comment>
<dbReference type="SMART" id="SM00829">
    <property type="entry name" value="PKS_ER"/>
    <property type="match status" value="1"/>
</dbReference>
<dbReference type="InterPro" id="IPR020843">
    <property type="entry name" value="ER"/>
</dbReference>
<gene>
    <name evidence="2" type="ORF">FNL38_1021088</name>
</gene>